<reference evidence="1 2" key="1">
    <citation type="submission" date="2014-03" db="EMBL/GenBank/DDBJ databases">
        <title>Draft genome of the hookworm Oesophagostomum dentatum.</title>
        <authorList>
            <person name="Mitreva M."/>
        </authorList>
    </citation>
    <scope>NUCLEOTIDE SEQUENCE [LARGE SCALE GENOMIC DNA]</scope>
    <source>
        <strain evidence="1 2">OD-Hann</strain>
    </source>
</reference>
<protein>
    <submittedName>
        <fullName evidence="1">Uncharacterized protein</fullName>
    </submittedName>
</protein>
<keyword evidence="2" id="KW-1185">Reference proteome</keyword>
<evidence type="ECO:0000313" key="1">
    <source>
        <dbReference type="EMBL" id="KHJ98260.1"/>
    </source>
</evidence>
<dbReference type="EMBL" id="KN549335">
    <property type="protein sequence ID" value="KHJ98260.1"/>
    <property type="molecule type" value="Genomic_DNA"/>
</dbReference>
<proteinExistence type="predicted"/>
<name>A0A0B1TS89_OESDE</name>
<dbReference type="Proteomes" id="UP000053660">
    <property type="component" value="Unassembled WGS sequence"/>
</dbReference>
<organism evidence="1 2">
    <name type="scientific">Oesophagostomum dentatum</name>
    <name type="common">Nodular worm</name>
    <dbReference type="NCBI Taxonomy" id="61180"/>
    <lineage>
        <taxon>Eukaryota</taxon>
        <taxon>Metazoa</taxon>
        <taxon>Ecdysozoa</taxon>
        <taxon>Nematoda</taxon>
        <taxon>Chromadorea</taxon>
        <taxon>Rhabditida</taxon>
        <taxon>Rhabditina</taxon>
        <taxon>Rhabditomorpha</taxon>
        <taxon>Strongyloidea</taxon>
        <taxon>Strongylidae</taxon>
        <taxon>Oesophagostomum</taxon>
    </lineage>
</organism>
<dbReference type="AlphaFoldDB" id="A0A0B1TS89"/>
<gene>
    <name evidence="1" type="ORF">OESDEN_01753</name>
</gene>
<accession>A0A0B1TS89</accession>
<evidence type="ECO:0000313" key="2">
    <source>
        <dbReference type="Proteomes" id="UP000053660"/>
    </source>
</evidence>
<sequence length="65" mass="7781">MHRIFSKLSPEGYMRVRERGFNSFAAMISDHQLRTVTYYEWRQEYTVSSATANINNIFIEDTDRE</sequence>